<keyword evidence="2" id="KW-1185">Reference proteome</keyword>
<accession>A0A8J6XQF7</accession>
<comment type="caution">
    <text evidence="1">The sequence shown here is derived from an EMBL/GenBank/DDBJ whole genome shotgun (WGS) entry which is preliminary data.</text>
</comment>
<dbReference type="AlphaFoldDB" id="A0A8J6XQF7"/>
<name>A0A8J6XQF7_9CYAN</name>
<dbReference type="RefSeq" id="WP_190825828.1">
    <property type="nucleotide sequence ID" value="NZ_CAWPPI010000025.1"/>
</dbReference>
<proteinExistence type="predicted"/>
<dbReference type="EMBL" id="JACXAE010000025">
    <property type="protein sequence ID" value="MBD2771538.1"/>
    <property type="molecule type" value="Genomic_DNA"/>
</dbReference>
<dbReference type="Proteomes" id="UP000629098">
    <property type="component" value="Unassembled WGS sequence"/>
</dbReference>
<reference evidence="1" key="1">
    <citation type="submission" date="2020-09" db="EMBL/GenBank/DDBJ databases">
        <title>Iningainema tapete sp. nov. (Scytonemataceae, Cyanobacteria) from greenhouses in central Florida (USA) produces two types of nodularin with biosynthetic potential for microcystin-LR and anabaenopeptins.</title>
        <authorList>
            <person name="Berthold D.E."/>
            <person name="Lefler F.W."/>
            <person name="Huang I.-S."/>
            <person name="Abdulla H."/>
            <person name="Zimba P.V."/>
            <person name="Laughinghouse H.D. IV."/>
        </authorList>
    </citation>
    <scope>NUCLEOTIDE SEQUENCE</scope>
    <source>
        <strain evidence="1">BLCCT55</strain>
    </source>
</reference>
<evidence type="ECO:0000313" key="2">
    <source>
        <dbReference type="Proteomes" id="UP000629098"/>
    </source>
</evidence>
<evidence type="ECO:0000313" key="1">
    <source>
        <dbReference type="EMBL" id="MBD2771538.1"/>
    </source>
</evidence>
<organism evidence="1 2">
    <name type="scientific">Iningainema tapete BLCC-T55</name>
    <dbReference type="NCBI Taxonomy" id="2748662"/>
    <lineage>
        <taxon>Bacteria</taxon>
        <taxon>Bacillati</taxon>
        <taxon>Cyanobacteriota</taxon>
        <taxon>Cyanophyceae</taxon>
        <taxon>Nostocales</taxon>
        <taxon>Scytonemataceae</taxon>
        <taxon>Iningainema tapete</taxon>
    </lineage>
</organism>
<gene>
    <name evidence="1" type="ORF">ICL16_05265</name>
</gene>
<sequence>MWDVGFWMKISHPIFAWVLAKSIPKIHDSPTEFFRKYNFGRGEPTFASTQVLPHKRLLVTGLRLLDMTV</sequence>
<protein>
    <submittedName>
        <fullName evidence="1">Uncharacterized protein</fullName>
    </submittedName>
</protein>